<organism evidence="9 10">
    <name type="scientific">Agathobaculum faecis</name>
    <dbReference type="NCBI Taxonomy" id="2763013"/>
    <lineage>
        <taxon>Bacteria</taxon>
        <taxon>Bacillati</taxon>
        <taxon>Bacillota</taxon>
        <taxon>Clostridia</taxon>
        <taxon>Eubacteriales</taxon>
        <taxon>Butyricicoccaceae</taxon>
        <taxon>Agathobaculum</taxon>
    </lineage>
</organism>
<evidence type="ECO:0000313" key="9">
    <source>
        <dbReference type="EMBL" id="MBC5726031.1"/>
    </source>
</evidence>
<keyword evidence="3" id="KW-0997">Cell inner membrane</keyword>
<feature type="transmembrane region" description="Helical" evidence="7">
    <location>
        <begin position="277"/>
        <end position="300"/>
    </location>
</feature>
<keyword evidence="2" id="KW-1003">Cell membrane</keyword>
<dbReference type="PANTHER" id="PTHR33362">
    <property type="entry name" value="SIALIC ACID TRAP TRANSPORTER PERMEASE PROTEIN SIAT-RELATED"/>
    <property type="match status" value="1"/>
</dbReference>
<reference evidence="9" key="1">
    <citation type="submission" date="2020-08" db="EMBL/GenBank/DDBJ databases">
        <title>Genome public.</title>
        <authorList>
            <person name="Liu C."/>
            <person name="Sun Q."/>
        </authorList>
    </citation>
    <scope>NUCLEOTIDE SEQUENCE</scope>
    <source>
        <strain evidence="9">NSJ-28</strain>
    </source>
</reference>
<evidence type="ECO:0000256" key="6">
    <source>
        <dbReference type="ARBA" id="ARBA00023136"/>
    </source>
</evidence>
<feature type="transmembrane region" description="Helical" evidence="7">
    <location>
        <begin position="138"/>
        <end position="163"/>
    </location>
</feature>
<keyword evidence="6 7" id="KW-0472">Membrane</keyword>
<sequence>MEQLWTWLPIVILFVLFFMRVPVAFAMLIATALYFVFSPNAMNVLLMCQKMVAANSSFVFLAIPFFTCAGVIFNYSGITHRLMVLADMLVGHLVGGLGHVNIVLSTLMGGLSGSAIADTAMESKMLVPEMERMGYSKAYSCVVTAASACITPIIPPGIVLILYSTASNVSVASMFYAGYLPGLCIMATLMILNYAISKKRNYRPSRTERVTPREFGRALLDAVWALMVPFGIVMGLRFGAFTPTEAGAISILYAILVGAFIYKELKFAHIKAIIMESLTATAGVMFILAGAQALSAYLTWERIPMMISEAIINGIHSPYLFLLIVNILLLAIGCFFDGGAAMILLAPLLVPVAQSMGINLIHFGIVMCINLTIAGFSPPFGSQMFTTCGICNCRIEDYIRESLPYMGALVGVLLVLTFIPGIVMLVPNLLGAS</sequence>
<dbReference type="Proteomes" id="UP000606499">
    <property type="component" value="Unassembled WGS sequence"/>
</dbReference>
<accession>A0A923RX82</accession>
<keyword evidence="10" id="KW-1185">Reference proteome</keyword>
<evidence type="ECO:0000256" key="2">
    <source>
        <dbReference type="ARBA" id="ARBA00022475"/>
    </source>
</evidence>
<evidence type="ECO:0000256" key="5">
    <source>
        <dbReference type="ARBA" id="ARBA00022989"/>
    </source>
</evidence>
<feature type="transmembrane region" description="Helical" evidence="7">
    <location>
        <begin position="6"/>
        <end position="37"/>
    </location>
</feature>
<feature type="transmembrane region" description="Helical" evidence="7">
    <location>
        <begin position="175"/>
        <end position="197"/>
    </location>
</feature>
<dbReference type="EMBL" id="JACOPL010000010">
    <property type="protein sequence ID" value="MBC5726031.1"/>
    <property type="molecule type" value="Genomic_DNA"/>
</dbReference>
<evidence type="ECO:0000256" key="1">
    <source>
        <dbReference type="ARBA" id="ARBA00004429"/>
    </source>
</evidence>
<name>A0A923RX82_9FIRM</name>
<evidence type="ECO:0000256" key="7">
    <source>
        <dbReference type="SAM" id="Phobius"/>
    </source>
</evidence>
<proteinExistence type="predicted"/>
<dbReference type="PANTHER" id="PTHR33362:SF4">
    <property type="entry name" value="2,3-DIKETO-L-GULONATE TRAP TRANSPORTER LARGE PERMEASE PROTEIN YIAN"/>
    <property type="match status" value="1"/>
</dbReference>
<feature type="transmembrane region" description="Helical" evidence="7">
    <location>
        <begin position="357"/>
        <end position="376"/>
    </location>
</feature>
<feature type="transmembrane region" description="Helical" evidence="7">
    <location>
        <begin position="405"/>
        <end position="430"/>
    </location>
</feature>
<dbReference type="Pfam" id="PF06808">
    <property type="entry name" value="DctM"/>
    <property type="match status" value="1"/>
</dbReference>
<comment type="caution">
    <text evidence="9">The sequence shown here is derived from an EMBL/GenBank/DDBJ whole genome shotgun (WGS) entry which is preliminary data.</text>
</comment>
<dbReference type="InterPro" id="IPR004681">
    <property type="entry name" value="TRAP_DctM"/>
</dbReference>
<feature type="transmembrane region" description="Helical" evidence="7">
    <location>
        <begin position="320"/>
        <end position="345"/>
    </location>
</feature>
<evidence type="ECO:0000256" key="3">
    <source>
        <dbReference type="ARBA" id="ARBA00022519"/>
    </source>
</evidence>
<dbReference type="GO" id="GO:0005886">
    <property type="term" value="C:plasma membrane"/>
    <property type="evidence" value="ECO:0007669"/>
    <property type="project" value="UniProtKB-SubCell"/>
</dbReference>
<comment type="subcellular location">
    <subcellularLocation>
        <location evidence="1">Cell inner membrane</location>
        <topology evidence="1">Multi-pass membrane protein</topology>
    </subcellularLocation>
</comment>
<dbReference type="RefSeq" id="WP_054327999.1">
    <property type="nucleotide sequence ID" value="NZ_JACOPL010000010.1"/>
</dbReference>
<feature type="transmembrane region" description="Helical" evidence="7">
    <location>
        <begin position="246"/>
        <end position="265"/>
    </location>
</feature>
<dbReference type="PIRSF" id="PIRSF006066">
    <property type="entry name" value="HI0050"/>
    <property type="match status" value="1"/>
</dbReference>
<dbReference type="GO" id="GO:0022857">
    <property type="term" value="F:transmembrane transporter activity"/>
    <property type="evidence" value="ECO:0007669"/>
    <property type="project" value="TreeGrafter"/>
</dbReference>
<dbReference type="NCBIfam" id="TIGR00786">
    <property type="entry name" value="dctM"/>
    <property type="match status" value="1"/>
</dbReference>
<feature type="transmembrane region" description="Helical" evidence="7">
    <location>
        <begin position="98"/>
        <end position="117"/>
    </location>
</feature>
<gene>
    <name evidence="9" type="ORF">H8S45_11240</name>
</gene>
<keyword evidence="4 7" id="KW-0812">Transmembrane</keyword>
<evidence type="ECO:0000259" key="8">
    <source>
        <dbReference type="Pfam" id="PF06808"/>
    </source>
</evidence>
<dbReference type="AlphaFoldDB" id="A0A923RX82"/>
<feature type="domain" description="TRAP C4-dicarboxylate transport system permease DctM subunit" evidence="8">
    <location>
        <begin position="10"/>
        <end position="422"/>
    </location>
</feature>
<evidence type="ECO:0000313" key="10">
    <source>
        <dbReference type="Proteomes" id="UP000606499"/>
    </source>
</evidence>
<evidence type="ECO:0000256" key="4">
    <source>
        <dbReference type="ARBA" id="ARBA00022692"/>
    </source>
</evidence>
<protein>
    <submittedName>
        <fullName evidence="9">TRAP transporter large permease</fullName>
    </submittedName>
</protein>
<feature type="transmembrane region" description="Helical" evidence="7">
    <location>
        <begin position="58"/>
        <end position="78"/>
    </location>
</feature>
<dbReference type="InterPro" id="IPR010656">
    <property type="entry name" value="DctM"/>
</dbReference>
<feature type="transmembrane region" description="Helical" evidence="7">
    <location>
        <begin position="218"/>
        <end position="240"/>
    </location>
</feature>
<keyword evidence="5 7" id="KW-1133">Transmembrane helix</keyword>